<gene>
    <name evidence="2" type="ORF">ABID49_000968</name>
</gene>
<sequence length="312" mass="31705">MNRKNCGCSGYGKKDPECNCKKCCRGPRGPRGIQGPPGPPGEPGDDGAQGPRGPRGYTGTQGPKGDKGDTGDQGPPGPKGDKGDKGDTGDQGPPGLKGDKGDKGDTGDQGPPGPKGDKGDKGDTGDQGPPGLKGDKGDKGDTGDQGPPGLKGDKGDKGDTGDQGPPGPSGGIAEYAYIYNVGAQRIPQEEKVSFSNNGPMSSGFTHTSGSTDIIVKSGGIYEIIYTVTGGNPQQWTLFVNDSAVPESRYGIQSGNAETVGLLILALQNNDVVTLRNNTSESNQVDLVVQSGGKLNVVNASITFKKLASLPAV</sequence>
<dbReference type="Pfam" id="PF01391">
    <property type="entry name" value="Collagen"/>
    <property type="match status" value="2"/>
</dbReference>
<name>A0ABV2G9X5_9BACL</name>
<evidence type="ECO:0000256" key="1">
    <source>
        <dbReference type="SAM" id="MobiDB-lite"/>
    </source>
</evidence>
<dbReference type="InterPro" id="IPR008983">
    <property type="entry name" value="Tumour_necrosis_fac-like_dom"/>
</dbReference>
<feature type="region of interest" description="Disordered" evidence="1">
    <location>
        <begin position="25"/>
        <end position="173"/>
    </location>
</feature>
<keyword evidence="3" id="KW-1185">Reference proteome</keyword>
<feature type="compositionally biased region" description="Basic and acidic residues" evidence="1">
    <location>
        <begin position="133"/>
        <end position="142"/>
    </location>
</feature>
<feature type="region of interest" description="Disordered" evidence="1">
    <location>
        <begin position="1"/>
        <end position="20"/>
    </location>
</feature>
<feature type="compositionally biased region" description="Basic and acidic residues" evidence="1">
    <location>
        <begin position="115"/>
        <end position="124"/>
    </location>
</feature>
<accession>A0ABV2G9X5</accession>
<dbReference type="PANTHER" id="PTHR24023:SF1082">
    <property type="entry name" value="COLLAGEN TRIPLE HELIX REPEAT"/>
    <property type="match status" value="1"/>
</dbReference>
<evidence type="ECO:0000313" key="2">
    <source>
        <dbReference type="EMBL" id="MET3575084.1"/>
    </source>
</evidence>
<dbReference type="EMBL" id="JBEPLW010000003">
    <property type="protein sequence ID" value="MET3575084.1"/>
    <property type="molecule type" value="Genomic_DNA"/>
</dbReference>
<dbReference type="RefSeq" id="WP_354195885.1">
    <property type="nucleotide sequence ID" value="NZ_JBEPLW010000003.1"/>
</dbReference>
<organism evidence="2 3">
    <name type="scientific">Bhargavaea ullalensis</name>
    <dbReference type="NCBI Taxonomy" id="1265685"/>
    <lineage>
        <taxon>Bacteria</taxon>
        <taxon>Bacillati</taxon>
        <taxon>Bacillota</taxon>
        <taxon>Bacilli</taxon>
        <taxon>Bacillales</taxon>
        <taxon>Caryophanaceae</taxon>
        <taxon>Bhargavaea</taxon>
    </lineage>
</organism>
<comment type="caution">
    <text evidence="2">The sequence shown here is derived from an EMBL/GenBank/DDBJ whole genome shotgun (WGS) entry which is preliminary data.</text>
</comment>
<protein>
    <recommendedName>
        <fullName evidence="4">Collagen triple helix repeat-containing protein</fullName>
    </recommendedName>
</protein>
<feature type="compositionally biased region" description="Basic and acidic residues" evidence="1">
    <location>
        <begin position="97"/>
        <end position="106"/>
    </location>
</feature>
<dbReference type="Gene3D" id="2.60.120.40">
    <property type="match status" value="1"/>
</dbReference>
<feature type="compositionally biased region" description="Basic and acidic residues" evidence="1">
    <location>
        <begin position="79"/>
        <end position="88"/>
    </location>
</feature>
<reference evidence="2 3" key="1">
    <citation type="submission" date="2024-06" db="EMBL/GenBank/DDBJ databases">
        <title>Genomic Encyclopedia of Type Strains, Phase IV (KMG-IV): sequencing the most valuable type-strain genomes for metagenomic binning, comparative biology and taxonomic classification.</title>
        <authorList>
            <person name="Goeker M."/>
        </authorList>
    </citation>
    <scope>NUCLEOTIDE SEQUENCE [LARGE SCALE GENOMIC DNA]</scope>
    <source>
        <strain evidence="2 3">DSM 26128</strain>
    </source>
</reference>
<dbReference type="PANTHER" id="PTHR24023">
    <property type="entry name" value="COLLAGEN ALPHA"/>
    <property type="match status" value="1"/>
</dbReference>
<evidence type="ECO:0000313" key="3">
    <source>
        <dbReference type="Proteomes" id="UP001549099"/>
    </source>
</evidence>
<proteinExistence type="predicted"/>
<feature type="compositionally biased region" description="Basic and acidic residues" evidence="1">
    <location>
        <begin position="151"/>
        <end position="160"/>
    </location>
</feature>
<evidence type="ECO:0008006" key="4">
    <source>
        <dbReference type="Google" id="ProtNLM"/>
    </source>
</evidence>
<dbReference type="InterPro" id="IPR050149">
    <property type="entry name" value="Collagen_superfamily"/>
</dbReference>
<dbReference type="InterPro" id="IPR008160">
    <property type="entry name" value="Collagen"/>
</dbReference>
<dbReference type="Proteomes" id="UP001549099">
    <property type="component" value="Unassembled WGS sequence"/>
</dbReference>